<evidence type="ECO:0000313" key="2">
    <source>
        <dbReference type="Proteomes" id="UP000184105"/>
    </source>
</evidence>
<dbReference type="AlphaFoldDB" id="A0AAX2F7P9"/>
<comment type="caution">
    <text evidence="1">The sequence shown here is derived from an EMBL/GenBank/DDBJ whole genome shotgun (WGS) entry which is preliminary data.</text>
</comment>
<accession>A0AAX2F7P9</accession>
<organism evidence="1 2">
    <name type="scientific">Prevotella scopos JCM 17725</name>
    <dbReference type="NCBI Taxonomy" id="1236518"/>
    <lineage>
        <taxon>Bacteria</taxon>
        <taxon>Pseudomonadati</taxon>
        <taxon>Bacteroidota</taxon>
        <taxon>Bacteroidia</taxon>
        <taxon>Bacteroidales</taxon>
        <taxon>Prevotellaceae</taxon>
        <taxon>Prevotella</taxon>
    </lineage>
</organism>
<name>A0AAX2F7P9_9BACT</name>
<sequence length="55" mass="6308">MLQIGSYCDYHLIINVIVKRLGAKAGKRLSAFCHICNQNKEKIILQERFALYAPD</sequence>
<protein>
    <recommendedName>
        <fullName evidence="3">MSHA biogenesis protein MshK</fullName>
    </recommendedName>
</protein>
<evidence type="ECO:0008006" key="3">
    <source>
        <dbReference type="Google" id="ProtNLM"/>
    </source>
</evidence>
<proteinExistence type="predicted"/>
<evidence type="ECO:0000313" key="1">
    <source>
        <dbReference type="EMBL" id="SHG20561.1"/>
    </source>
</evidence>
<dbReference type="EMBL" id="FQWA01000058">
    <property type="protein sequence ID" value="SHG20561.1"/>
    <property type="molecule type" value="Genomic_DNA"/>
</dbReference>
<gene>
    <name evidence="1" type="ORF">SAMN05444364_15810</name>
</gene>
<reference evidence="1 2" key="1">
    <citation type="submission" date="2016-11" db="EMBL/GenBank/DDBJ databases">
        <authorList>
            <person name="Varghese N."/>
            <person name="Submissions S."/>
        </authorList>
    </citation>
    <scope>NUCLEOTIDE SEQUENCE [LARGE SCALE GENOMIC DNA]</scope>
    <source>
        <strain evidence="1 2">DSM 22613</strain>
    </source>
</reference>
<keyword evidence="2" id="KW-1185">Reference proteome</keyword>
<dbReference type="Proteomes" id="UP000184105">
    <property type="component" value="Unassembled WGS sequence"/>
</dbReference>